<sequence length="67" mass="7374">MKEHIAGKTFGDSSELGIEPLSQEEIDAANAQLDAFHSRAIDAHQSGQGRLMSSKFWDDTSGTEYEM</sequence>
<reference evidence="2 3" key="1">
    <citation type="journal article" date="2019" name="Sci. Rep.">
        <title>Extended insight into the Mycobacterium chelonae-abscessus complex through whole genome sequencing of Mycobacterium salmoniphilum outbreak and Mycobacterium salmoniphilum-like strains.</title>
        <authorList>
            <person name="Behra P.R.K."/>
            <person name="Das S."/>
            <person name="Pettersson B.M.F."/>
            <person name="Shirreff L."/>
            <person name="DuCote T."/>
            <person name="Jacobsson K.G."/>
            <person name="Ennis D.G."/>
            <person name="Kirsebom L.A."/>
        </authorList>
    </citation>
    <scope>NUCLEOTIDE SEQUENCE [LARGE SCALE GENOMIC DNA]</scope>
    <source>
        <strain evidence="2 3">DE 4585</strain>
    </source>
</reference>
<gene>
    <name evidence="2" type="ORF">DE4585_00735</name>
</gene>
<feature type="region of interest" description="Disordered" evidence="1">
    <location>
        <begin position="44"/>
        <end position="67"/>
    </location>
</feature>
<dbReference type="AlphaFoldDB" id="A0A4V3HYJ5"/>
<organism evidence="2 3">
    <name type="scientific">Mycobacteroides salmoniphilum</name>
    <dbReference type="NCBI Taxonomy" id="404941"/>
    <lineage>
        <taxon>Bacteria</taxon>
        <taxon>Bacillati</taxon>
        <taxon>Actinomycetota</taxon>
        <taxon>Actinomycetes</taxon>
        <taxon>Mycobacteriales</taxon>
        <taxon>Mycobacteriaceae</taxon>
        <taxon>Mycobacteroides</taxon>
    </lineage>
</organism>
<proteinExistence type="predicted"/>
<accession>A0A4V3HYJ5</accession>
<evidence type="ECO:0000256" key="1">
    <source>
        <dbReference type="SAM" id="MobiDB-lite"/>
    </source>
</evidence>
<protein>
    <submittedName>
        <fullName evidence="2">Uncharacterized protein</fullName>
    </submittedName>
</protein>
<name>A0A4V3HYJ5_9MYCO</name>
<evidence type="ECO:0000313" key="2">
    <source>
        <dbReference type="EMBL" id="TDZ85417.1"/>
    </source>
</evidence>
<dbReference type="EMBL" id="PECH01000004">
    <property type="protein sequence ID" value="TDZ85417.1"/>
    <property type="molecule type" value="Genomic_DNA"/>
</dbReference>
<dbReference type="Proteomes" id="UP000295117">
    <property type="component" value="Unassembled WGS sequence"/>
</dbReference>
<comment type="caution">
    <text evidence="2">The sequence shown here is derived from an EMBL/GenBank/DDBJ whole genome shotgun (WGS) entry which is preliminary data.</text>
</comment>
<evidence type="ECO:0000313" key="3">
    <source>
        <dbReference type="Proteomes" id="UP000295117"/>
    </source>
</evidence>